<protein>
    <recommendedName>
        <fullName evidence="6">TVP38/TMEM64 family membrane protein</fullName>
    </recommendedName>
</protein>
<evidence type="ECO:0000256" key="5">
    <source>
        <dbReference type="ARBA" id="ARBA00023136"/>
    </source>
</evidence>
<sequence length="260" mass="28616">MTSNAALQEYKCAEYKQEYERSEIQDMKNKRVVVLGVVLVLLLVGLTIILFPYVQRLQDPQTQAVVEAWVQRAGIWGCLAVLGVQVLQVVIAFIPGEPIELIAGALYGTWGGLALCLCGTMLASAVIFLVSKKLGKSILDTLFGAEKVKDWKWLYDSQRMELVTFLLFLIPGTPKDMLTYVVGVTDMTVGKFLLLSSFARIPSVITSTMMGDSLRDGNWQTTIVVFLVTALLGVVGITCKDRVLNFCRGGKRSDKAGEKP</sequence>
<keyword evidence="4 6" id="KW-1133">Transmembrane helix</keyword>
<dbReference type="PANTHER" id="PTHR12677">
    <property type="entry name" value="GOLGI APPARATUS MEMBRANE PROTEIN TVP38-RELATED"/>
    <property type="match status" value="1"/>
</dbReference>
<dbReference type="InterPro" id="IPR032816">
    <property type="entry name" value="VTT_dom"/>
</dbReference>
<dbReference type="InterPro" id="IPR015414">
    <property type="entry name" value="TMEM64"/>
</dbReference>
<evidence type="ECO:0000313" key="8">
    <source>
        <dbReference type="EMBL" id="HJB42925.1"/>
    </source>
</evidence>
<comment type="caution">
    <text evidence="8">The sequence shown here is derived from an EMBL/GenBank/DDBJ whole genome shotgun (WGS) entry which is preliminary data.</text>
</comment>
<gene>
    <name evidence="8" type="ORF">H9945_10560</name>
</gene>
<evidence type="ECO:0000256" key="1">
    <source>
        <dbReference type="ARBA" id="ARBA00004651"/>
    </source>
</evidence>
<dbReference type="AlphaFoldDB" id="A0A9D2M8S4"/>
<proteinExistence type="inferred from homology"/>
<name>A0A9D2M8S4_9FIRM</name>
<dbReference type="PANTHER" id="PTHR12677:SF59">
    <property type="entry name" value="GOLGI APPARATUS MEMBRANE PROTEIN TVP38-RELATED"/>
    <property type="match status" value="1"/>
</dbReference>
<dbReference type="Proteomes" id="UP000886803">
    <property type="component" value="Unassembled WGS sequence"/>
</dbReference>
<keyword evidence="3 6" id="KW-0812">Transmembrane</keyword>
<keyword evidence="5 6" id="KW-0472">Membrane</keyword>
<dbReference type="Pfam" id="PF09335">
    <property type="entry name" value="VTT_dom"/>
    <property type="match status" value="1"/>
</dbReference>
<comment type="caution">
    <text evidence="6">Lacks conserved residue(s) required for the propagation of feature annotation.</text>
</comment>
<dbReference type="GO" id="GO:0005886">
    <property type="term" value="C:plasma membrane"/>
    <property type="evidence" value="ECO:0007669"/>
    <property type="project" value="UniProtKB-SubCell"/>
</dbReference>
<organism evidence="8 9">
    <name type="scientific">Candidatus Gemmiger avicola</name>
    <dbReference type="NCBI Taxonomy" id="2838605"/>
    <lineage>
        <taxon>Bacteria</taxon>
        <taxon>Bacillati</taxon>
        <taxon>Bacillota</taxon>
        <taxon>Clostridia</taxon>
        <taxon>Eubacteriales</taxon>
        <taxon>Gemmiger</taxon>
    </lineage>
</organism>
<reference evidence="8" key="1">
    <citation type="journal article" date="2021" name="PeerJ">
        <title>Extensive microbial diversity within the chicken gut microbiome revealed by metagenomics and culture.</title>
        <authorList>
            <person name="Gilroy R."/>
            <person name="Ravi A."/>
            <person name="Getino M."/>
            <person name="Pursley I."/>
            <person name="Horton D.L."/>
            <person name="Alikhan N.F."/>
            <person name="Baker D."/>
            <person name="Gharbi K."/>
            <person name="Hall N."/>
            <person name="Watson M."/>
            <person name="Adriaenssens E.M."/>
            <person name="Foster-Nyarko E."/>
            <person name="Jarju S."/>
            <person name="Secka A."/>
            <person name="Antonio M."/>
            <person name="Oren A."/>
            <person name="Chaudhuri R.R."/>
            <person name="La Ragione R."/>
            <person name="Hildebrand F."/>
            <person name="Pallen M.J."/>
        </authorList>
    </citation>
    <scope>NUCLEOTIDE SEQUENCE</scope>
    <source>
        <strain evidence="8">ChiBcec8-13705</strain>
    </source>
</reference>
<evidence type="ECO:0000256" key="3">
    <source>
        <dbReference type="ARBA" id="ARBA00022692"/>
    </source>
</evidence>
<evidence type="ECO:0000313" key="9">
    <source>
        <dbReference type="Proteomes" id="UP000886803"/>
    </source>
</evidence>
<comment type="subcellular location">
    <subcellularLocation>
        <location evidence="1 6">Cell membrane</location>
        <topology evidence="1 6">Multi-pass membrane protein</topology>
    </subcellularLocation>
</comment>
<evidence type="ECO:0000259" key="7">
    <source>
        <dbReference type="Pfam" id="PF09335"/>
    </source>
</evidence>
<comment type="similarity">
    <text evidence="6">Belongs to the TVP38/TMEM64 family.</text>
</comment>
<accession>A0A9D2M8S4</accession>
<keyword evidence="2 6" id="KW-1003">Cell membrane</keyword>
<reference evidence="8" key="2">
    <citation type="submission" date="2021-04" db="EMBL/GenBank/DDBJ databases">
        <authorList>
            <person name="Gilroy R."/>
        </authorList>
    </citation>
    <scope>NUCLEOTIDE SEQUENCE</scope>
    <source>
        <strain evidence="8">ChiBcec8-13705</strain>
    </source>
</reference>
<dbReference type="EMBL" id="DWYG01000179">
    <property type="protein sequence ID" value="HJB42925.1"/>
    <property type="molecule type" value="Genomic_DNA"/>
</dbReference>
<feature type="transmembrane region" description="Helical" evidence="6">
    <location>
        <begin position="106"/>
        <end position="131"/>
    </location>
</feature>
<feature type="domain" description="VTT" evidence="7">
    <location>
        <begin position="94"/>
        <end position="212"/>
    </location>
</feature>
<feature type="transmembrane region" description="Helical" evidence="6">
    <location>
        <begin position="74"/>
        <end position="94"/>
    </location>
</feature>
<evidence type="ECO:0000256" key="4">
    <source>
        <dbReference type="ARBA" id="ARBA00022989"/>
    </source>
</evidence>
<feature type="transmembrane region" description="Helical" evidence="6">
    <location>
        <begin position="219"/>
        <end position="239"/>
    </location>
</feature>
<feature type="transmembrane region" description="Helical" evidence="6">
    <location>
        <begin position="32"/>
        <end position="54"/>
    </location>
</feature>
<evidence type="ECO:0000256" key="6">
    <source>
        <dbReference type="RuleBase" id="RU366058"/>
    </source>
</evidence>
<evidence type="ECO:0000256" key="2">
    <source>
        <dbReference type="ARBA" id="ARBA00022475"/>
    </source>
</evidence>